<comment type="catalytic activity">
    <reaction evidence="10">
        <text>L-threonyl-[protein] + ATP = O-phospho-L-threonyl-[protein] + ADP + H(+)</text>
        <dbReference type="Rhea" id="RHEA:46608"/>
        <dbReference type="Rhea" id="RHEA-COMP:11060"/>
        <dbReference type="Rhea" id="RHEA-COMP:11605"/>
        <dbReference type="ChEBI" id="CHEBI:15378"/>
        <dbReference type="ChEBI" id="CHEBI:30013"/>
        <dbReference type="ChEBI" id="CHEBI:30616"/>
        <dbReference type="ChEBI" id="CHEBI:61977"/>
        <dbReference type="ChEBI" id="CHEBI:456216"/>
        <dbReference type="EC" id="2.7.11.1"/>
    </reaction>
</comment>
<dbReference type="Pfam" id="PF25497">
    <property type="entry name" value="COR-B"/>
    <property type="match status" value="1"/>
</dbReference>
<organism evidence="14 15">
    <name type="scientific">Arcicella aquatica</name>
    <dbReference type="NCBI Taxonomy" id="217141"/>
    <lineage>
        <taxon>Bacteria</taxon>
        <taxon>Pseudomonadati</taxon>
        <taxon>Bacteroidota</taxon>
        <taxon>Cytophagia</taxon>
        <taxon>Cytophagales</taxon>
        <taxon>Flectobacillaceae</taxon>
        <taxon>Arcicella</taxon>
    </lineage>
</organism>
<keyword evidence="5" id="KW-0677">Repeat</keyword>
<keyword evidence="15" id="KW-1185">Reference proteome</keyword>
<dbReference type="InterPro" id="IPR035897">
    <property type="entry name" value="Toll_tir_struct_dom_sf"/>
</dbReference>
<dbReference type="SUPFAM" id="SSF52200">
    <property type="entry name" value="Toll/Interleukin receptor TIR domain"/>
    <property type="match status" value="1"/>
</dbReference>
<dbReference type="Gene3D" id="1.10.10.2200">
    <property type="match status" value="1"/>
</dbReference>
<evidence type="ECO:0000259" key="12">
    <source>
        <dbReference type="PROSITE" id="PS50104"/>
    </source>
</evidence>
<evidence type="ECO:0000256" key="8">
    <source>
        <dbReference type="ARBA" id="ARBA00022840"/>
    </source>
</evidence>
<dbReference type="Gene3D" id="1.10.10.10">
    <property type="entry name" value="Winged helix-like DNA-binding domain superfamily/Winged helix DNA-binding domain"/>
    <property type="match status" value="1"/>
</dbReference>
<dbReference type="PROSITE" id="PS50104">
    <property type="entry name" value="TIR"/>
    <property type="match status" value="1"/>
</dbReference>
<evidence type="ECO:0000256" key="9">
    <source>
        <dbReference type="ARBA" id="ARBA00023134"/>
    </source>
</evidence>
<evidence type="ECO:0000256" key="6">
    <source>
        <dbReference type="ARBA" id="ARBA00022741"/>
    </source>
</evidence>
<keyword evidence="4" id="KW-0808">Transferase</keyword>
<dbReference type="SUPFAM" id="SSF52540">
    <property type="entry name" value="P-loop containing nucleoside triphosphate hydrolases"/>
    <property type="match status" value="1"/>
</dbReference>
<evidence type="ECO:0000256" key="2">
    <source>
        <dbReference type="ARBA" id="ARBA00022527"/>
    </source>
</evidence>
<evidence type="ECO:0000256" key="5">
    <source>
        <dbReference type="ARBA" id="ARBA00022737"/>
    </source>
</evidence>
<dbReference type="Gene3D" id="3.80.10.10">
    <property type="entry name" value="Ribonuclease Inhibitor"/>
    <property type="match status" value="1"/>
</dbReference>
<dbReference type="Pfam" id="PF12799">
    <property type="entry name" value="LRR_4"/>
    <property type="match status" value="1"/>
</dbReference>
<proteinExistence type="predicted"/>
<dbReference type="InterPro" id="IPR036388">
    <property type="entry name" value="WH-like_DNA-bd_sf"/>
</dbReference>
<dbReference type="InterPro" id="IPR025875">
    <property type="entry name" value="Leu-rich_rpt_4"/>
</dbReference>
<dbReference type="InterPro" id="IPR032171">
    <property type="entry name" value="COR-A"/>
</dbReference>
<gene>
    <name evidence="14" type="ORF">VB264_18335</name>
</gene>
<evidence type="ECO:0000256" key="1">
    <source>
        <dbReference type="ARBA" id="ARBA00012513"/>
    </source>
</evidence>
<dbReference type="InterPro" id="IPR020859">
    <property type="entry name" value="ROC"/>
</dbReference>
<keyword evidence="6" id="KW-0547">Nucleotide-binding</keyword>
<dbReference type="InterPro" id="IPR032675">
    <property type="entry name" value="LRR_dom_sf"/>
</dbReference>
<dbReference type="InterPro" id="IPR000157">
    <property type="entry name" value="TIR_dom"/>
</dbReference>
<keyword evidence="8" id="KW-0067">ATP-binding</keyword>
<evidence type="ECO:0000256" key="7">
    <source>
        <dbReference type="ARBA" id="ARBA00022777"/>
    </source>
</evidence>
<evidence type="ECO:0000256" key="3">
    <source>
        <dbReference type="ARBA" id="ARBA00022614"/>
    </source>
</evidence>
<keyword evidence="2" id="KW-0723">Serine/threonine-protein kinase</keyword>
<evidence type="ECO:0000256" key="4">
    <source>
        <dbReference type="ARBA" id="ARBA00022679"/>
    </source>
</evidence>
<evidence type="ECO:0000313" key="14">
    <source>
        <dbReference type="EMBL" id="MEA5259761.1"/>
    </source>
</evidence>
<dbReference type="Proteomes" id="UP001304671">
    <property type="component" value="Unassembled WGS sequence"/>
</dbReference>
<dbReference type="PANTHER" id="PTHR47679:SF2">
    <property type="entry name" value="C-TERMINAL OF ROC (COR) DOMAIN-CONTAINING PROTEIN"/>
    <property type="match status" value="1"/>
</dbReference>
<dbReference type="SMART" id="SM00365">
    <property type="entry name" value="LRR_SD22"/>
    <property type="match status" value="2"/>
</dbReference>
<keyword evidence="3" id="KW-0433">Leucine-rich repeat</keyword>
<dbReference type="SUPFAM" id="SSF52075">
    <property type="entry name" value="Outer arm dynein light chain 1"/>
    <property type="match status" value="1"/>
</dbReference>
<dbReference type="InterPro" id="IPR027417">
    <property type="entry name" value="P-loop_NTPase"/>
</dbReference>
<dbReference type="SMART" id="SM00255">
    <property type="entry name" value="TIR"/>
    <property type="match status" value="1"/>
</dbReference>
<dbReference type="Gene3D" id="3.30.310.200">
    <property type="match status" value="1"/>
</dbReference>
<dbReference type="Pfam" id="PF08477">
    <property type="entry name" value="Roc"/>
    <property type="match status" value="1"/>
</dbReference>
<comment type="caution">
    <text evidence="14">The sequence shown here is derived from an EMBL/GenBank/DDBJ whole genome shotgun (WGS) entry which is preliminary data.</text>
</comment>
<evidence type="ECO:0000313" key="15">
    <source>
        <dbReference type="Proteomes" id="UP001304671"/>
    </source>
</evidence>
<sequence>MNLIRIFSKNKETNYFNKGISDDFKVKIKAAQQNTKALDCSNQDISDIRFLLNFPELEFLNLDNNSISDISVLKNLKALKTLSLINNKIVDISPLEDLNNLQILSLEKNLIKDISPLRDLIMGGVPIKLVSNIHRKGIHLFDNPINNPPIDIVNRGNNSIVQFWVEKKIQGVEKIYEAKLLIVGEGGVGKTSLSHKIKDINSILPASDLTTRGIDIEPFLFDFRENDETKKFRMNIWDFGGQQIYHSTHQFFLTKKSLYILLMDTRTENHNFDYWLQTIELFSESSPVIILQNIHQGRNIQFDERGIKSRFTNLIDFCSVDLKNDKTNTEKLIKNIQFQIQNLKHVGEELPKQWVKIRRVIENESKVKNYISKEHFFEICKNNSIKERERQLFLSQYLHDLGVILHFQNEEGLDNLVVLNNLWATDAVYRVLDYLNTKNSGEFNQTDWIKIWNDSIYIDKHTELVALMKKFELCYQIEKSKRYIVPKCLPKNEPDLIENGIIIAPIEKQISIKYDYDFMPKGIIPRFIVRMHHRIKSQNLVWATGVVLEDRNTIAIIKELYAERIINITVWGAETQLLISKIIDSLDAIHNSFNSNVRVKKLIPCNCIICAKQTDKHFFDYLTLLKARELSKEIQCQISFDNINPNLLLDTTFKQPKKMKKIFFSYSHKDEALKELIDDSLISLKRSKKIKSWNDRKIQAGMDWDNTIKTQLEEADIILLLVSANFNKSDYIWNVELENAIKRHNKKECVVIPIFARECDFKDTPYAKIQGLPRDAKFIFNAPEKEQDKLCVEVANGIRSVIDN</sequence>
<dbReference type="Pfam" id="PF13676">
    <property type="entry name" value="TIR_2"/>
    <property type="match status" value="1"/>
</dbReference>
<dbReference type="PROSITE" id="PS51450">
    <property type="entry name" value="LRR"/>
    <property type="match status" value="3"/>
</dbReference>
<protein>
    <recommendedName>
        <fullName evidence="1">non-specific serine/threonine protein kinase</fullName>
        <ecNumber evidence="1">2.7.11.1</ecNumber>
    </recommendedName>
</protein>
<evidence type="ECO:0000256" key="10">
    <source>
        <dbReference type="ARBA" id="ARBA00047899"/>
    </source>
</evidence>
<feature type="domain" description="TIR" evidence="12">
    <location>
        <begin position="658"/>
        <end position="802"/>
    </location>
</feature>
<keyword evidence="9" id="KW-0342">GTP-binding</keyword>
<evidence type="ECO:0000259" key="13">
    <source>
        <dbReference type="PROSITE" id="PS51424"/>
    </source>
</evidence>
<evidence type="ECO:0000256" key="11">
    <source>
        <dbReference type="ARBA" id="ARBA00048679"/>
    </source>
</evidence>
<keyword evidence="7" id="KW-0418">Kinase</keyword>
<comment type="catalytic activity">
    <reaction evidence="11">
        <text>L-seryl-[protein] + ATP = O-phospho-L-seryl-[protein] + ADP + H(+)</text>
        <dbReference type="Rhea" id="RHEA:17989"/>
        <dbReference type="Rhea" id="RHEA-COMP:9863"/>
        <dbReference type="Rhea" id="RHEA-COMP:11604"/>
        <dbReference type="ChEBI" id="CHEBI:15378"/>
        <dbReference type="ChEBI" id="CHEBI:29999"/>
        <dbReference type="ChEBI" id="CHEBI:30616"/>
        <dbReference type="ChEBI" id="CHEBI:83421"/>
        <dbReference type="ChEBI" id="CHEBI:456216"/>
        <dbReference type="EC" id="2.7.11.1"/>
    </reaction>
</comment>
<dbReference type="Gene3D" id="3.40.50.10140">
    <property type="entry name" value="Toll/interleukin-1 receptor homology (TIR) domain"/>
    <property type="match status" value="1"/>
</dbReference>
<reference evidence="14 15" key="1">
    <citation type="submission" date="2023-12" db="EMBL/GenBank/DDBJ databases">
        <title>Novel species of the genus Arcicella isolated from rivers.</title>
        <authorList>
            <person name="Lu H."/>
        </authorList>
    </citation>
    <scope>NUCLEOTIDE SEQUENCE [LARGE SCALE GENOMIC DNA]</scope>
    <source>
        <strain evidence="14 15">LMG 21963</strain>
    </source>
</reference>
<dbReference type="InterPro" id="IPR001611">
    <property type="entry name" value="Leu-rich_rpt"/>
</dbReference>
<dbReference type="PANTHER" id="PTHR47679">
    <property type="entry name" value="PROTEIN TORNADO 1"/>
    <property type="match status" value="1"/>
</dbReference>
<accession>A0ABU5QTT4</accession>
<dbReference type="PROSITE" id="PS51424">
    <property type="entry name" value="ROC"/>
    <property type="match status" value="1"/>
</dbReference>
<feature type="domain" description="Roc" evidence="13">
    <location>
        <begin position="171"/>
        <end position="368"/>
    </location>
</feature>
<dbReference type="RefSeq" id="WP_323251660.1">
    <property type="nucleotide sequence ID" value="NZ_JAYFUL010000036.1"/>
</dbReference>
<dbReference type="Gene3D" id="3.40.50.300">
    <property type="entry name" value="P-loop containing nucleotide triphosphate hydrolases"/>
    <property type="match status" value="1"/>
</dbReference>
<name>A0ABU5QTT4_9BACT</name>
<dbReference type="PRINTS" id="PR00449">
    <property type="entry name" value="RASTRNSFRMNG"/>
</dbReference>
<dbReference type="EC" id="2.7.11.1" evidence="1"/>
<dbReference type="EMBL" id="JAYFUL010000036">
    <property type="protein sequence ID" value="MEA5259761.1"/>
    <property type="molecule type" value="Genomic_DNA"/>
</dbReference>
<dbReference type="Pfam" id="PF16095">
    <property type="entry name" value="COR-A"/>
    <property type="match status" value="1"/>
</dbReference>
<dbReference type="InterPro" id="IPR057263">
    <property type="entry name" value="COR-B"/>
</dbReference>